<dbReference type="RefSeq" id="WP_345467922.1">
    <property type="nucleotide sequence ID" value="NZ_BAABRP010000024.1"/>
</dbReference>
<feature type="compositionally biased region" description="Polar residues" evidence="1">
    <location>
        <begin position="174"/>
        <end position="186"/>
    </location>
</feature>
<feature type="compositionally biased region" description="Basic and acidic residues" evidence="1">
    <location>
        <begin position="140"/>
        <end position="150"/>
    </location>
</feature>
<evidence type="ECO:0000313" key="3">
    <source>
        <dbReference type="Proteomes" id="UP001401887"/>
    </source>
</evidence>
<feature type="region of interest" description="Disordered" evidence="1">
    <location>
        <begin position="104"/>
        <end position="232"/>
    </location>
</feature>
<protein>
    <submittedName>
        <fullName evidence="2">Uncharacterized protein</fullName>
    </submittedName>
</protein>
<feature type="region of interest" description="Disordered" evidence="1">
    <location>
        <begin position="1"/>
        <end position="24"/>
    </location>
</feature>
<evidence type="ECO:0000256" key="1">
    <source>
        <dbReference type="SAM" id="MobiDB-lite"/>
    </source>
</evidence>
<organism evidence="2 3">
    <name type="scientific">Deinococcus carri</name>
    <dbReference type="NCBI Taxonomy" id="1211323"/>
    <lineage>
        <taxon>Bacteria</taxon>
        <taxon>Thermotogati</taxon>
        <taxon>Deinococcota</taxon>
        <taxon>Deinococci</taxon>
        <taxon>Deinococcales</taxon>
        <taxon>Deinococcaceae</taxon>
        <taxon>Deinococcus</taxon>
    </lineage>
</organism>
<dbReference type="Proteomes" id="UP001401887">
    <property type="component" value="Unassembled WGS sequence"/>
</dbReference>
<evidence type="ECO:0000313" key="2">
    <source>
        <dbReference type="EMBL" id="GAA5514791.1"/>
    </source>
</evidence>
<feature type="compositionally biased region" description="Basic and acidic residues" evidence="1">
    <location>
        <begin position="109"/>
        <end position="123"/>
    </location>
</feature>
<name>A0ABP9WCP4_9DEIO</name>
<accession>A0ABP9WCP4</accession>
<proteinExistence type="predicted"/>
<keyword evidence="3" id="KW-1185">Reference proteome</keyword>
<gene>
    <name evidence="2" type="ORF">Dcar01_03552</name>
</gene>
<sequence>MTPAKNIRFPAPASPPAGPKPAKTAPFTRLDNATDMELLAELPNALLKPALCLLMHRNMRPVHWGEVATYSRRGATQTRQGLARLAELGLAVAQGDLWSWAGSTAARKPVRESARKPVRKSDETAPENAVQDGETPPLKEGTEVKKKEKTNNTYVSDSDQPAPAPTAVVAGGASEQQADPTQQAQSAAPGGARADLPSPSQLKTAHQHEETENVTDSEKVPPPAAAPQGYRAAQEALAAAGAWDIWQGWVPGVPGLSRNRAAQDAQIAQFATWVQAGLVEDLRQNARDIVVAGSFAHPFPALVKRMERAEAVQHAQRQNLDETRRAFGEATCMPGERRRAPDGRVWTVEAVEYGMVFFAESGAPLDVPDRVAAEWEVEA</sequence>
<comment type="caution">
    <text evidence="2">The sequence shown here is derived from an EMBL/GenBank/DDBJ whole genome shotgun (WGS) entry which is preliminary data.</text>
</comment>
<reference evidence="2 3" key="1">
    <citation type="submission" date="2024-02" db="EMBL/GenBank/DDBJ databases">
        <title>Deinococcus carri NBRC 110142.</title>
        <authorList>
            <person name="Ichikawa N."/>
            <person name="Katano-Makiyama Y."/>
            <person name="Hidaka K."/>
        </authorList>
    </citation>
    <scope>NUCLEOTIDE SEQUENCE [LARGE SCALE GENOMIC DNA]</scope>
    <source>
        <strain evidence="2 3">NBRC 110142</strain>
    </source>
</reference>
<feature type="compositionally biased region" description="Basic and acidic residues" evidence="1">
    <location>
        <begin position="206"/>
        <end position="219"/>
    </location>
</feature>
<dbReference type="EMBL" id="BAABRP010000024">
    <property type="protein sequence ID" value="GAA5514791.1"/>
    <property type="molecule type" value="Genomic_DNA"/>
</dbReference>